<dbReference type="FunFam" id="3.30.160.60:FF:002251">
    <property type="entry name" value="Zinc finger protein 407 isoform 1"/>
    <property type="match status" value="1"/>
</dbReference>
<keyword evidence="5" id="KW-0539">Nucleus</keyword>
<evidence type="ECO:0000256" key="1">
    <source>
        <dbReference type="ARBA" id="ARBA00022723"/>
    </source>
</evidence>
<dbReference type="InterPro" id="IPR013087">
    <property type="entry name" value="Znf_C2H2_type"/>
</dbReference>
<reference evidence="8" key="3">
    <citation type="submission" date="2025-09" db="UniProtKB">
        <authorList>
            <consortium name="Ensembl"/>
        </authorList>
    </citation>
    <scope>IDENTIFICATION</scope>
</reference>
<keyword evidence="4" id="KW-0862">Zinc</keyword>
<reference evidence="8" key="2">
    <citation type="submission" date="2025-08" db="UniProtKB">
        <authorList>
            <consortium name="Ensembl"/>
        </authorList>
    </citation>
    <scope>IDENTIFICATION</scope>
</reference>
<protein>
    <recommendedName>
        <fullName evidence="7">C2H2-type domain-containing protein</fullName>
    </recommendedName>
</protein>
<dbReference type="Gene3D" id="3.30.160.60">
    <property type="entry name" value="Classic Zinc Finger"/>
    <property type="match status" value="3"/>
</dbReference>
<accession>A0A9L0JUE8</accession>
<evidence type="ECO:0000256" key="5">
    <source>
        <dbReference type="ARBA" id="ARBA00023242"/>
    </source>
</evidence>
<dbReference type="Proteomes" id="UP000694387">
    <property type="component" value="Chromosome 12"/>
</dbReference>
<feature type="domain" description="C2H2-type" evidence="7">
    <location>
        <begin position="14"/>
        <end position="41"/>
    </location>
</feature>
<dbReference type="InterPro" id="IPR036236">
    <property type="entry name" value="Znf_C2H2_sf"/>
</dbReference>
<dbReference type="GO" id="GO:0000981">
    <property type="term" value="F:DNA-binding transcription factor activity, RNA polymerase II-specific"/>
    <property type="evidence" value="ECO:0007669"/>
    <property type="project" value="TreeGrafter"/>
</dbReference>
<evidence type="ECO:0000256" key="4">
    <source>
        <dbReference type="ARBA" id="ARBA00022833"/>
    </source>
</evidence>
<gene>
    <name evidence="8" type="primary">LOC123275588</name>
</gene>
<dbReference type="SMART" id="SM00355">
    <property type="entry name" value="ZnF_C2H2"/>
    <property type="match status" value="2"/>
</dbReference>
<sequence>MKDRYRTHTGEKSFLCDLCGFAGGTRHALTKHRRQHTGEKPFKCDECNFASTTQSHLTRHKRVHTGEKPYRCPWCDYRTQMAQTCLWLSEGEGAAELPVHKD</sequence>
<proteinExistence type="predicted"/>
<feature type="domain" description="C2H2-type" evidence="7">
    <location>
        <begin position="42"/>
        <end position="69"/>
    </location>
</feature>
<keyword evidence="1" id="KW-0479">Metal-binding</keyword>
<keyword evidence="9" id="KW-1185">Reference proteome</keyword>
<organism evidence="8 9">
    <name type="scientific">Equus asinus</name>
    <name type="common">Donkey</name>
    <name type="synonym">Equus africanus asinus</name>
    <dbReference type="NCBI Taxonomy" id="9793"/>
    <lineage>
        <taxon>Eukaryota</taxon>
        <taxon>Metazoa</taxon>
        <taxon>Chordata</taxon>
        <taxon>Craniata</taxon>
        <taxon>Vertebrata</taxon>
        <taxon>Euteleostomi</taxon>
        <taxon>Mammalia</taxon>
        <taxon>Eutheria</taxon>
        <taxon>Laurasiatheria</taxon>
        <taxon>Perissodactyla</taxon>
        <taxon>Equidae</taxon>
        <taxon>Equus</taxon>
    </lineage>
</organism>
<keyword evidence="3 6" id="KW-0863">Zinc-finger</keyword>
<dbReference type="InterPro" id="IPR050527">
    <property type="entry name" value="Snail/Krueppel_Znf"/>
</dbReference>
<dbReference type="GeneTree" id="ENSGT00940000156446"/>
<evidence type="ECO:0000256" key="3">
    <source>
        <dbReference type="ARBA" id="ARBA00022771"/>
    </source>
</evidence>
<evidence type="ECO:0000259" key="7">
    <source>
        <dbReference type="PROSITE" id="PS50157"/>
    </source>
</evidence>
<evidence type="ECO:0000256" key="2">
    <source>
        <dbReference type="ARBA" id="ARBA00022737"/>
    </source>
</evidence>
<dbReference type="FunFam" id="3.30.160.60:FF:001030">
    <property type="entry name" value="Zinc finger protein 407"/>
    <property type="match status" value="1"/>
</dbReference>
<evidence type="ECO:0000313" key="8">
    <source>
        <dbReference type="Ensembl" id="ENSEASP00005053642.1"/>
    </source>
</evidence>
<dbReference type="Ensembl" id="ENSEAST00005061294.1">
    <property type="protein sequence ID" value="ENSEASP00005053642.1"/>
    <property type="gene ID" value="ENSEASG00005038425.1"/>
</dbReference>
<dbReference type="SUPFAM" id="SSF57667">
    <property type="entry name" value="beta-beta-alpha zinc fingers"/>
    <property type="match status" value="2"/>
</dbReference>
<reference evidence="8 9" key="1">
    <citation type="journal article" date="2020" name="Nat. Commun.">
        <title>Donkey genomes provide new insights into domestication and selection for coat color.</title>
        <authorList>
            <person name="Wang"/>
            <person name="C."/>
            <person name="Li"/>
            <person name="H."/>
            <person name="Guo"/>
            <person name="Y."/>
            <person name="Huang"/>
            <person name="J."/>
            <person name="Sun"/>
            <person name="Y."/>
            <person name="Min"/>
            <person name="J."/>
            <person name="Wang"/>
            <person name="J."/>
            <person name="Fang"/>
            <person name="X."/>
            <person name="Zhao"/>
            <person name="Z."/>
            <person name="Wang"/>
            <person name="S."/>
            <person name="Zhang"/>
            <person name="Y."/>
            <person name="Liu"/>
            <person name="Q."/>
            <person name="Jiang"/>
            <person name="Q."/>
            <person name="Wang"/>
            <person name="X."/>
            <person name="Guo"/>
            <person name="Y."/>
            <person name="Yang"/>
            <person name="C."/>
            <person name="Wang"/>
            <person name="Y."/>
            <person name="Tian"/>
            <person name="F."/>
            <person name="Zhuang"/>
            <person name="G."/>
            <person name="Fan"/>
            <person name="Y."/>
            <person name="Gao"/>
            <person name="Q."/>
            <person name="Li"/>
            <person name="Y."/>
            <person name="Ju"/>
            <person name="Z."/>
            <person name="Li"/>
            <person name="J."/>
            <person name="Li"/>
            <person name="R."/>
            <person name="Hou"/>
            <person name="M."/>
            <person name="Yang"/>
            <person name="G."/>
            <person name="Liu"/>
            <person name="G."/>
            <person name="Liu"/>
            <person name="W."/>
            <person name="Guo"/>
            <person name="J."/>
            <person name="Pan"/>
            <person name="S."/>
            <person name="Fan"/>
            <person name="G."/>
            <person name="Zhang"/>
            <person name="W."/>
            <person name="Zhang"/>
            <person name="R."/>
            <person name="Yu"/>
            <person name="J."/>
            <person name="Zhang"/>
            <person name="X."/>
            <person name="Yin"/>
            <person name="Q."/>
            <person name="Ji"/>
            <person name="C."/>
            <person name="Jin"/>
            <person name="Y."/>
            <person name="Yue"/>
            <person name="G."/>
            <person name="Liu"/>
            <person name="M."/>
            <person name="Xu"/>
            <person name="J."/>
            <person name="Liu"/>
            <person name="S."/>
            <person name="Jordana"/>
            <person name="J."/>
            <person name="Noce"/>
            <person name="A."/>
            <person name="Amills"/>
            <person name="M."/>
            <person name="Wu"/>
            <person name="D.D."/>
            <person name="Li"/>
            <person name="S."/>
            <person name="Zhou"/>
            <person name="X. and Zhong"/>
            <person name="J."/>
        </authorList>
    </citation>
    <scope>NUCLEOTIDE SEQUENCE [LARGE SCALE GENOMIC DNA]</scope>
</reference>
<dbReference type="Pfam" id="PF00096">
    <property type="entry name" value="zf-C2H2"/>
    <property type="match status" value="1"/>
</dbReference>
<dbReference type="AlphaFoldDB" id="A0A9L0JUE8"/>
<evidence type="ECO:0000313" key="9">
    <source>
        <dbReference type="Proteomes" id="UP000694387"/>
    </source>
</evidence>
<dbReference type="GO" id="GO:0008270">
    <property type="term" value="F:zinc ion binding"/>
    <property type="evidence" value="ECO:0007669"/>
    <property type="project" value="UniProtKB-KW"/>
</dbReference>
<keyword evidence="2" id="KW-0677">Repeat</keyword>
<dbReference type="PROSITE" id="PS50157">
    <property type="entry name" value="ZINC_FINGER_C2H2_2"/>
    <property type="match status" value="2"/>
</dbReference>
<dbReference type="PANTHER" id="PTHR24388:SF102">
    <property type="entry name" value="ZINC FINGER PROTEIN 407"/>
    <property type="match status" value="1"/>
</dbReference>
<dbReference type="PANTHER" id="PTHR24388">
    <property type="entry name" value="ZINC FINGER PROTEIN"/>
    <property type="match status" value="1"/>
</dbReference>
<dbReference type="GO" id="GO:0000978">
    <property type="term" value="F:RNA polymerase II cis-regulatory region sequence-specific DNA binding"/>
    <property type="evidence" value="ECO:0007669"/>
    <property type="project" value="TreeGrafter"/>
</dbReference>
<name>A0A9L0JUE8_EQUAS</name>
<evidence type="ECO:0000256" key="6">
    <source>
        <dbReference type="PROSITE-ProRule" id="PRU00042"/>
    </source>
</evidence>